<dbReference type="Gene3D" id="2.60.40.150">
    <property type="entry name" value="C2 domain"/>
    <property type="match status" value="1"/>
</dbReference>
<dbReference type="Pfam" id="PF12416">
    <property type="entry name" value="DUF3668"/>
    <property type="match status" value="1"/>
</dbReference>
<dbReference type="InterPro" id="IPR000008">
    <property type="entry name" value="C2_dom"/>
</dbReference>
<evidence type="ECO:0000313" key="4">
    <source>
        <dbReference type="Proteomes" id="UP001652625"/>
    </source>
</evidence>
<protein>
    <submittedName>
        <fullName evidence="5">Centrosomal protein of 120 kDa isoform X3</fullName>
    </submittedName>
</protein>
<feature type="coiled-coil region" evidence="1">
    <location>
        <begin position="637"/>
        <end position="859"/>
    </location>
</feature>
<reference evidence="5" key="1">
    <citation type="submission" date="2025-08" db="UniProtKB">
        <authorList>
            <consortium name="RefSeq"/>
        </authorList>
    </citation>
    <scope>IDENTIFICATION</scope>
</reference>
<dbReference type="SMART" id="SM00239">
    <property type="entry name" value="C2"/>
    <property type="match status" value="1"/>
</dbReference>
<accession>A0ABM4DAV8</accession>
<feature type="region of interest" description="Disordered" evidence="2">
    <location>
        <begin position="356"/>
        <end position="384"/>
    </location>
</feature>
<evidence type="ECO:0000259" key="3">
    <source>
        <dbReference type="PROSITE" id="PS50004"/>
    </source>
</evidence>
<dbReference type="GeneID" id="100203594"/>
<evidence type="ECO:0000256" key="2">
    <source>
        <dbReference type="SAM" id="MobiDB-lite"/>
    </source>
</evidence>
<keyword evidence="1" id="KW-0175">Coiled coil</keyword>
<dbReference type="PROSITE" id="PS50004">
    <property type="entry name" value="C2"/>
    <property type="match status" value="1"/>
</dbReference>
<dbReference type="RefSeq" id="XP_065671488.1">
    <property type="nucleotide sequence ID" value="XM_065815416.1"/>
</dbReference>
<organism evidence="4 5">
    <name type="scientific">Hydra vulgaris</name>
    <name type="common">Hydra</name>
    <name type="synonym">Hydra attenuata</name>
    <dbReference type="NCBI Taxonomy" id="6087"/>
    <lineage>
        <taxon>Eukaryota</taxon>
        <taxon>Metazoa</taxon>
        <taxon>Cnidaria</taxon>
        <taxon>Hydrozoa</taxon>
        <taxon>Hydroidolina</taxon>
        <taxon>Anthoathecata</taxon>
        <taxon>Aplanulata</taxon>
        <taxon>Hydridae</taxon>
        <taxon>Hydra</taxon>
    </lineage>
</organism>
<evidence type="ECO:0000256" key="1">
    <source>
        <dbReference type="SAM" id="Coils"/>
    </source>
</evidence>
<keyword evidence="4" id="KW-1185">Reference proteome</keyword>
<sequence length="926" mass="107135">MEENILLVLSIIEGRHFPKRPHHKLVIEAKFDGEFLTTDLIKHNDNPQFNTELAWEIDKKLLHQHKLQRTPIKLQVYAVESTNLTKELIGYCVLDIRSAQLDGKKKGEWISLLNSKYQSLKPEIKTSLILEIDQVKNDDEQKNKKKVKSMLSNQNDSLEIVLDQENGYYLIGQKSNECKIFVLSVSIGGAKNLIKLLNPTSNISSENGYYFYYSLFGNDVTNETFYDLLSTSIPTERATVRICATSEKLFNYLKKKNLLEIFFCSGENYLGKTTVSLDSLLVDKNFSSSLSLEGMFPILTMSSSSSDAMLGVSIVLKREEVIQEPNVSPVVPTQAQKIRSAPYDANNQKHDFLSAPKIDESQKDPYNEIPLTPPHKPEKPHIKGSVAQIQHHQNHQDKSSEENHHFSFSIDLRSLSNDSNQFPLNVICRYVYSFFGSSSPVITHPPIMVNRGSEVLLPNSFCKFEFASSFQLLQTTFNRVPLLVEIWHKEVNMKDIFIGLAQIRLADVLLNNNTTLKNGPSIKSSRVPVVSADDPTKRIGSIHVVIGLEDHGKVLTKIQVHSSASQTDSVDNTISEHVNSIEPPRKTQEYQVAIALEMWKHQQEELFKEQLQKKENERMKVLAEEWKIRDMEREVILNKKLDEYRTLESKLKTTIQEVESHQKDLEKREVDLASKERLLKEDYNLKANEMQEASKRLKEQCQHQIYLEQLHYSEIEEKYKKVVEQLHEAENKLKERENDIYRLKESMLSRPEVKLQSEMHLLLLEKNELERKIEAVSKSKVHYKQQWGRALRELARLKTGEQEAAKVRLKRQHDELEHMKLRYLAAEENKVIGKERQELNLAKVEITKKLEELEMVRNQSNLNRHRINDCCDENRNLEGNYGTEKSRIAKLIDERDTLLQTGVYTAEDRVINELDKEIQHLISAYR</sequence>
<dbReference type="SUPFAM" id="SSF49562">
    <property type="entry name" value="C2 domain (Calcium/lipid-binding domain, CaLB)"/>
    <property type="match status" value="1"/>
</dbReference>
<dbReference type="InterPro" id="IPR022136">
    <property type="entry name" value="DUF3668"/>
</dbReference>
<proteinExistence type="predicted"/>
<feature type="domain" description="C2" evidence="3">
    <location>
        <begin position="1"/>
        <end position="110"/>
    </location>
</feature>
<dbReference type="Proteomes" id="UP001652625">
    <property type="component" value="Chromosome 13"/>
</dbReference>
<name>A0ABM4DAV8_HYDVU</name>
<dbReference type="PANTHER" id="PTHR21574:SF0">
    <property type="entry name" value="CENTROSOMAL PROTEIN OF 120 KDA"/>
    <property type="match status" value="1"/>
</dbReference>
<gene>
    <name evidence="5" type="primary">LOC100203594</name>
</gene>
<dbReference type="InterPro" id="IPR035892">
    <property type="entry name" value="C2_domain_sf"/>
</dbReference>
<dbReference type="InterPro" id="IPR039893">
    <property type="entry name" value="CEP120-like"/>
</dbReference>
<evidence type="ECO:0000313" key="5">
    <source>
        <dbReference type="RefSeq" id="XP_065671488.1"/>
    </source>
</evidence>
<dbReference type="PANTHER" id="PTHR21574">
    <property type="entry name" value="CENTROSOMAL PROTEIN OF 120 KDA"/>
    <property type="match status" value="1"/>
</dbReference>
<dbReference type="CDD" id="cd00030">
    <property type="entry name" value="C2"/>
    <property type="match status" value="1"/>
</dbReference>
<feature type="compositionally biased region" description="Basic and acidic residues" evidence="2">
    <location>
        <begin position="356"/>
        <end position="366"/>
    </location>
</feature>
<dbReference type="Pfam" id="PF00168">
    <property type="entry name" value="C2"/>
    <property type="match status" value="1"/>
</dbReference>